<organism evidence="1 2">
    <name type="scientific">Patagioenas fasciata monilis</name>
    <dbReference type="NCBI Taxonomy" id="372326"/>
    <lineage>
        <taxon>Eukaryota</taxon>
        <taxon>Metazoa</taxon>
        <taxon>Chordata</taxon>
        <taxon>Craniata</taxon>
        <taxon>Vertebrata</taxon>
        <taxon>Euteleostomi</taxon>
        <taxon>Archelosauria</taxon>
        <taxon>Archosauria</taxon>
        <taxon>Dinosauria</taxon>
        <taxon>Saurischia</taxon>
        <taxon>Theropoda</taxon>
        <taxon>Coelurosauria</taxon>
        <taxon>Aves</taxon>
        <taxon>Neognathae</taxon>
        <taxon>Neoaves</taxon>
        <taxon>Columbimorphae</taxon>
        <taxon>Columbiformes</taxon>
        <taxon>Columbidae</taxon>
        <taxon>Patagioenas</taxon>
    </lineage>
</organism>
<evidence type="ECO:0000313" key="2">
    <source>
        <dbReference type="Proteomes" id="UP000190648"/>
    </source>
</evidence>
<dbReference type="AlphaFoldDB" id="A0A1V4JQT1"/>
<dbReference type="EMBL" id="LSYS01006700">
    <property type="protein sequence ID" value="OPJ74511.1"/>
    <property type="molecule type" value="Genomic_DNA"/>
</dbReference>
<reference evidence="1 2" key="1">
    <citation type="submission" date="2016-02" db="EMBL/GenBank/DDBJ databases">
        <title>Band-tailed pigeon sequencing and assembly.</title>
        <authorList>
            <person name="Soares A.E."/>
            <person name="Novak B.J."/>
            <person name="Rice E.S."/>
            <person name="O'Connell B."/>
            <person name="Chang D."/>
            <person name="Weber S."/>
            <person name="Shapiro B."/>
        </authorList>
    </citation>
    <scope>NUCLEOTIDE SEQUENCE [LARGE SCALE GENOMIC DNA]</scope>
    <source>
        <strain evidence="1">BTP2013</strain>
        <tissue evidence="1">Blood</tissue>
    </source>
</reference>
<gene>
    <name evidence="1" type="ORF">AV530_001365</name>
</gene>
<name>A0A1V4JQT1_PATFA</name>
<sequence length="90" mass="9377">MGAAILLRGLSGCAGAPGSQRRQWPLAVASNGKGLVVVAMVGTRDTASGERVKLRPVHANHPTGRFPSRCKASFSIEDGGSLEPSAFFQK</sequence>
<accession>A0A1V4JQT1</accession>
<comment type="caution">
    <text evidence="1">The sequence shown here is derived from an EMBL/GenBank/DDBJ whole genome shotgun (WGS) entry which is preliminary data.</text>
</comment>
<evidence type="ECO:0000313" key="1">
    <source>
        <dbReference type="EMBL" id="OPJ74511.1"/>
    </source>
</evidence>
<dbReference type="Proteomes" id="UP000190648">
    <property type="component" value="Unassembled WGS sequence"/>
</dbReference>
<proteinExistence type="predicted"/>
<keyword evidence="2" id="KW-1185">Reference proteome</keyword>
<protein>
    <submittedName>
        <fullName evidence="1">Uncharacterized protein</fullName>
    </submittedName>
</protein>